<gene>
    <name evidence="11" type="ORF">GCM10017044_28400</name>
</gene>
<dbReference type="SMART" id="SM00091">
    <property type="entry name" value="PAS"/>
    <property type="match status" value="1"/>
</dbReference>
<dbReference type="PROSITE" id="PS50110">
    <property type="entry name" value="RESPONSE_REGULATORY"/>
    <property type="match status" value="1"/>
</dbReference>
<comment type="caution">
    <text evidence="11">The sequence shown here is derived from an EMBL/GenBank/DDBJ whole genome shotgun (WGS) entry which is preliminary data.</text>
</comment>
<evidence type="ECO:0000256" key="6">
    <source>
        <dbReference type="PROSITE-ProRule" id="PRU00169"/>
    </source>
</evidence>
<dbReference type="PRINTS" id="PR00344">
    <property type="entry name" value="BCTRLSENSOR"/>
</dbReference>
<sequence length="899" mass="100686">MAARLPISKFTLSIFFAAILAIAASVWALQTRLETMAKNDVSKTLNSVLSNTEASLQAWERQQVAAIQFWPEDPRFLNAVEKLLTQQPLQDTLLADPGQEELRALLRGFLTDGGYQGYFVIAPDGTSLASFRDFNVGTPNLVFQQDKSAFERVMNGTALVTHPLISDLKLSYDGRREWKEPTLFAMTPVYRNNGDIIAVFTVRLNPAGSYAALFQGGRIGLTGETYAVDSSGRMVSESRFKDDLVRAGLLDRNISSSLNILVQQPAVKDGDNVLSQPALTLMASNVLNGNDGQNLEGYRNYKGTDVVGVWKWNDRYGVGLATEMNKQEAFASLQTSSFFMNVFAAISIIVLIVTLIISIRMRERMSRDAMELVHRRELMQQILDSAGEGVYGVDAQGLTTFINPMACKLLGYEPEDMIGKPLHLLIHHSYPDGNYYAKDDCYIHRSFKEGRSFTIREEVFWHKDGYSIPVWYTCTPLTQGDKIIGSVITFQDISEEREVRRRLEIAKEEAIASNKAKSTFLASMSHELRTPLNAILGFSQILRNEPKEMTADQRSFVSEIYKSGSHLLDLINEVLELSKIDAGELSLSIENVRPAAVIEDCISMVSSLASRNGIQIRYQESDDDLPIIVTDYLRFKQILINILSNAIKYNRDDGSVTITTKILEEGYLRIYVKDTGRGIPQSRMHDLWEPFNRIGAEASNIEGTGIGLSLCKRLIDLIGGRIGVESEIGVGSTFWFDQPTLLEKPHVKPSQLTKWQLDAEDHAIYDFSAFKGMKVLYVEDNPSNRALIQSVLHRETGVDLLMAVTGAEGMKVAIDQKPDMILLDINLPDFDGLAFKKRQISDKEISQIPVVALTANVSATTREKTEKLGFYEFLSKPLHIAQLYSCMKRIHIDMKTKRL</sequence>
<dbReference type="SUPFAM" id="SSF52172">
    <property type="entry name" value="CheY-like"/>
    <property type="match status" value="1"/>
</dbReference>
<dbReference type="CDD" id="cd00082">
    <property type="entry name" value="HisKA"/>
    <property type="match status" value="1"/>
</dbReference>
<dbReference type="InterPro" id="IPR036097">
    <property type="entry name" value="HisK_dim/P_sf"/>
</dbReference>
<dbReference type="PROSITE" id="PS50109">
    <property type="entry name" value="HIS_KIN"/>
    <property type="match status" value="1"/>
</dbReference>
<dbReference type="InterPro" id="IPR035965">
    <property type="entry name" value="PAS-like_dom_sf"/>
</dbReference>
<dbReference type="EMBL" id="BNCI01000002">
    <property type="protein sequence ID" value="GHF31242.1"/>
    <property type="molecule type" value="Genomic_DNA"/>
</dbReference>
<feature type="modified residue" description="4-aspartylphosphate" evidence="6">
    <location>
        <position position="824"/>
    </location>
</feature>
<protein>
    <recommendedName>
        <fullName evidence="2">histidine kinase</fullName>
        <ecNumber evidence="2">2.7.13.3</ecNumber>
    </recommendedName>
</protein>
<evidence type="ECO:0000313" key="12">
    <source>
        <dbReference type="Proteomes" id="UP000630923"/>
    </source>
</evidence>
<keyword evidence="3 6" id="KW-0597">Phosphoprotein</keyword>
<dbReference type="NCBIfam" id="TIGR00229">
    <property type="entry name" value="sensory_box"/>
    <property type="match status" value="1"/>
</dbReference>
<keyword evidence="12" id="KW-1185">Reference proteome</keyword>
<dbReference type="Pfam" id="PF00989">
    <property type="entry name" value="PAS"/>
    <property type="match status" value="1"/>
</dbReference>
<dbReference type="AlphaFoldDB" id="A0A919AY28"/>
<dbReference type="CDD" id="cd18773">
    <property type="entry name" value="PDC1_HK_sensor"/>
    <property type="match status" value="1"/>
</dbReference>
<dbReference type="SMART" id="SM00387">
    <property type="entry name" value="HATPase_c"/>
    <property type="match status" value="1"/>
</dbReference>
<proteinExistence type="predicted"/>
<evidence type="ECO:0000259" key="8">
    <source>
        <dbReference type="PROSITE" id="PS50109"/>
    </source>
</evidence>
<dbReference type="InterPro" id="IPR004358">
    <property type="entry name" value="Sig_transdc_His_kin-like_C"/>
</dbReference>
<keyword evidence="7" id="KW-0812">Transmembrane</keyword>
<dbReference type="Proteomes" id="UP000630923">
    <property type="component" value="Unassembled WGS sequence"/>
</dbReference>
<dbReference type="InterPro" id="IPR013767">
    <property type="entry name" value="PAS_fold"/>
</dbReference>
<dbReference type="Pfam" id="PF00072">
    <property type="entry name" value="Response_reg"/>
    <property type="match status" value="1"/>
</dbReference>
<dbReference type="SMART" id="SM00448">
    <property type="entry name" value="REC"/>
    <property type="match status" value="1"/>
</dbReference>
<dbReference type="CDD" id="cd00130">
    <property type="entry name" value="PAS"/>
    <property type="match status" value="1"/>
</dbReference>
<comment type="catalytic activity">
    <reaction evidence="1">
        <text>ATP + protein L-histidine = ADP + protein N-phospho-L-histidine.</text>
        <dbReference type="EC" id="2.7.13.3"/>
    </reaction>
</comment>
<dbReference type="InterPro" id="IPR011006">
    <property type="entry name" value="CheY-like_superfamily"/>
</dbReference>
<keyword evidence="7" id="KW-0472">Membrane</keyword>
<dbReference type="InterPro" id="IPR001789">
    <property type="entry name" value="Sig_transdc_resp-reg_receiver"/>
</dbReference>
<feature type="domain" description="Histidine kinase" evidence="8">
    <location>
        <begin position="523"/>
        <end position="742"/>
    </location>
</feature>
<dbReference type="GO" id="GO:0005886">
    <property type="term" value="C:plasma membrane"/>
    <property type="evidence" value="ECO:0007669"/>
    <property type="project" value="TreeGrafter"/>
</dbReference>
<dbReference type="GO" id="GO:0006355">
    <property type="term" value="P:regulation of DNA-templated transcription"/>
    <property type="evidence" value="ECO:0007669"/>
    <property type="project" value="InterPro"/>
</dbReference>
<dbReference type="InterPro" id="IPR000014">
    <property type="entry name" value="PAS"/>
</dbReference>
<dbReference type="PANTHER" id="PTHR43047">
    <property type="entry name" value="TWO-COMPONENT HISTIDINE PROTEIN KINASE"/>
    <property type="match status" value="1"/>
</dbReference>
<dbReference type="Gene3D" id="3.30.565.10">
    <property type="entry name" value="Histidine kinase-like ATPase, C-terminal domain"/>
    <property type="match status" value="1"/>
</dbReference>
<dbReference type="PANTHER" id="PTHR43047:SF72">
    <property type="entry name" value="OSMOSENSING HISTIDINE PROTEIN KINASE SLN1"/>
    <property type="match status" value="1"/>
</dbReference>
<evidence type="ECO:0000256" key="1">
    <source>
        <dbReference type="ARBA" id="ARBA00000085"/>
    </source>
</evidence>
<feature type="domain" description="PAS" evidence="10">
    <location>
        <begin position="375"/>
        <end position="450"/>
    </location>
</feature>
<dbReference type="InterPro" id="IPR036890">
    <property type="entry name" value="HATPase_C_sf"/>
</dbReference>
<evidence type="ECO:0000256" key="7">
    <source>
        <dbReference type="SAM" id="Phobius"/>
    </source>
</evidence>
<dbReference type="InterPro" id="IPR003661">
    <property type="entry name" value="HisK_dim/P_dom"/>
</dbReference>
<organism evidence="11 12">
    <name type="scientific">Kordiimonas sediminis</name>
    <dbReference type="NCBI Taxonomy" id="1735581"/>
    <lineage>
        <taxon>Bacteria</taxon>
        <taxon>Pseudomonadati</taxon>
        <taxon>Pseudomonadota</taxon>
        <taxon>Alphaproteobacteria</taxon>
        <taxon>Kordiimonadales</taxon>
        <taxon>Kordiimonadaceae</taxon>
        <taxon>Kordiimonas</taxon>
    </lineage>
</organism>
<dbReference type="Gene3D" id="3.40.50.2300">
    <property type="match status" value="1"/>
</dbReference>
<reference evidence="11" key="1">
    <citation type="journal article" date="2014" name="Int. J. Syst. Evol. Microbiol.">
        <title>Complete genome sequence of Corynebacterium casei LMG S-19264T (=DSM 44701T), isolated from a smear-ripened cheese.</title>
        <authorList>
            <consortium name="US DOE Joint Genome Institute (JGI-PGF)"/>
            <person name="Walter F."/>
            <person name="Albersmeier A."/>
            <person name="Kalinowski J."/>
            <person name="Ruckert C."/>
        </authorList>
    </citation>
    <scope>NUCLEOTIDE SEQUENCE</scope>
    <source>
        <strain evidence="11">KCTC 42590</strain>
    </source>
</reference>
<dbReference type="SUPFAM" id="SSF47384">
    <property type="entry name" value="Homodimeric domain of signal transducing histidine kinase"/>
    <property type="match status" value="1"/>
</dbReference>
<keyword evidence="4" id="KW-0808">Transferase</keyword>
<reference evidence="11" key="2">
    <citation type="submission" date="2020-09" db="EMBL/GenBank/DDBJ databases">
        <authorList>
            <person name="Sun Q."/>
            <person name="Kim S."/>
        </authorList>
    </citation>
    <scope>NUCLEOTIDE SEQUENCE</scope>
    <source>
        <strain evidence="11">KCTC 42590</strain>
    </source>
</reference>
<dbReference type="Pfam" id="PF02518">
    <property type="entry name" value="HATPase_c"/>
    <property type="match status" value="1"/>
</dbReference>
<accession>A0A919AY28</accession>
<keyword evidence="5" id="KW-0418">Kinase</keyword>
<dbReference type="GO" id="GO:0009927">
    <property type="term" value="F:histidine phosphotransfer kinase activity"/>
    <property type="evidence" value="ECO:0007669"/>
    <property type="project" value="TreeGrafter"/>
</dbReference>
<dbReference type="InterPro" id="IPR003594">
    <property type="entry name" value="HATPase_dom"/>
</dbReference>
<feature type="domain" description="Response regulatory" evidence="9">
    <location>
        <begin position="774"/>
        <end position="891"/>
    </location>
</feature>
<dbReference type="GO" id="GO:0000155">
    <property type="term" value="F:phosphorelay sensor kinase activity"/>
    <property type="evidence" value="ECO:0007669"/>
    <property type="project" value="InterPro"/>
</dbReference>
<dbReference type="RefSeq" id="WP_191254057.1">
    <property type="nucleotide sequence ID" value="NZ_BNCI01000002.1"/>
</dbReference>
<feature type="transmembrane region" description="Helical" evidence="7">
    <location>
        <begin position="338"/>
        <end position="357"/>
    </location>
</feature>
<dbReference type="SMART" id="SM00388">
    <property type="entry name" value="HisKA"/>
    <property type="match status" value="1"/>
</dbReference>
<dbReference type="PROSITE" id="PS50112">
    <property type="entry name" value="PAS"/>
    <property type="match status" value="1"/>
</dbReference>
<dbReference type="SUPFAM" id="SSF55874">
    <property type="entry name" value="ATPase domain of HSP90 chaperone/DNA topoisomerase II/histidine kinase"/>
    <property type="match status" value="1"/>
</dbReference>
<evidence type="ECO:0000259" key="9">
    <source>
        <dbReference type="PROSITE" id="PS50110"/>
    </source>
</evidence>
<evidence type="ECO:0000256" key="3">
    <source>
        <dbReference type="ARBA" id="ARBA00022553"/>
    </source>
</evidence>
<dbReference type="Gene3D" id="3.30.450.20">
    <property type="entry name" value="PAS domain"/>
    <property type="match status" value="1"/>
</dbReference>
<keyword evidence="7" id="KW-1133">Transmembrane helix</keyword>
<dbReference type="InterPro" id="IPR005467">
    <property type="entry name" value="His_kinase_dom"/>
</dbReference>
<dbReference type="Pfam" id="PF00512">
    <property type="entry name" value="HisKA"/>
    <property type="match status" value="1"/>
</dbReference>
<dbReference type="EC" id="2.7.13.3" evidence="2"/>
<dbReference type="Gene3D" id="1.10.287.130">
    <property type="match status" value="1"/>
</dbReference>
<dbReference type="SUPFAM" id="SSF55785">
    <property type="entry name" value="PYP-like sensor domain (PAS domain)"/>
    <property type="match status" value="1"/>
</dbReference>
<name>A0A919AY28_9PROT</name>
<evidence type="ECO:0000259" key="10">
    <source>
        <dbReference type="PROSITE" id="PS50112"/>
    </source>
</evidence>
<evidence type="ECO:0000256" key="4">
    <source>
        <dbReference type="ARBA" id="ARBA00022679"/>
    </source>
</evidence>
<evidence type="ECO:0000256" key="5">
    <source>
        <dbReference type="ARBA" id="ARBA00022777"/>
    </source>
</evidence>
<evidence type="ECO:0000313" key="11">
    <source>
        <dbReference type="EMBL" id="GHF31242.1"/>
    </source>
</evidence>
<evidence type="ECO:0000256" key="2">
    <source>
        <dbReference type="ARBA" id="ARBA00012438"/>
    </source>
</evidence>